<dbReference type="InterPro" id="IPR000742">
    <property type="entry name" value="EGF"/>
</dbReference>
<dbReference type="SUPFAM" id="SSF57535">
    <property type="entry name" value="Complement control module/SCR domain"/>
    <property type="match status" value="4"/>
</dbReference>
<dbReference type="SMART" id="SM00032">
    <property type="entry name" value="CCP"/>
    <property type="match status" value="5"/>
</dbReference>
<dbReference type="PROSITE" id="PS50092">
    <property type="entry name" value="TSP1"/>
    <property type="match status" value="1"/>
</dbReference>
<dbReference type="PROSITE" id="PS50825">
    <property type="entry name" value="HYR"/>
    <property type="match status" value="2"/>
</dbReference>
<organism evidence="9 10">
    <name type="scientific">Patella caerulea</name>
    <name type="common">Rayed Mediterranean limpet</name>
    <dbReference type="NCBI Taxonomy" id="87958"/>
    <lineage>
        <taxon>Eukaryota</taxon>
        <taxon>Metazoa</taxon>
        <taxon>Spiralia</taxon>
        <taxon>Lophotrochozoa</taxon>
        <taxon>Mollusca</taxon>
        <taxon>Gastropoda</taxon>
        <taxon>Patellogastropoda</taxon>
        <taxon>Patelloidea</taxon>
        <taxon>Patellidae</taxon>
        <taxon>Patella</taxon>
    </lineage>
</organism>
<keyword evidence="1" id="KW-0677">Repeat</keyword>
<dbReference type="InterPro" id="IPR036383">
    <property type="entry name" value="TSP1_rpt_sf"/>
</dbReference>
<dbReference type="SUPFAM" id="SSF82895">
    <property type="entry name" value="TSP-1 type 1 repeat"/>
    <property type="match status" value="1"/>
</dbReference>
<dbReference type="Gene3D" id="2.10.70.10">
    <property type="entry name" value="Complement Module, domain 1"/>
    <property type="match status" value="4"/>
</dbReference>
<dbReference type="PANTHER" id="PTHR46343">
    <property type="entry name" value="HYR DOMAIN-CONTAINING PROTEIN"/>
    <property type="match status" value="1"/>
</dbReference>
<sequence>MNMKVIMLLSMVLSCLIVGTSTSLKARDVVPLVLSETIAENGCNTDVNGNINGDDIEWCRLPPGKHQEVYENHIYYPSLSVCAVKGNNKTCFSCFKKNWHQADCDVAFREKRRVKASQVFTGAGAAGTLLMGAGQIANIVCTYFCDKDKPTNPPKPPKVNCPDVQTEFYVDLGEDSAEVVWTEPLAMSGEGKSLTVKSSGGKSGARFNPGKHTVIFSATDDNGNQAFCFKSFEVKVKTCKYIQTPAHGRKACDTAVVQAGGKCTFKCDDGYKLHGKAILHCTDDETYDHEPPICKANDCGTLRTPANANPFECPDGTSYQDTCSLSCKTGYRLTLASYSICRTDGQWQKPLPECQDNSAPVFDYCPSTITAYADLGQAFASVTWQEPTASDNSGPVQPSLEQGLHSGSPFTIGTHTIKYVARDSDSNEAYCFFAVSVQTIRCNIPTYDDDNMDIKCPEYNYGAQCTITCRFGLPLEGPKVITCDKNDTIPPKGYWNHGTGPVPHCKETKCPKLNVPINGALACSDWLVGSYCNMMCNDKFDIPRTVTSSPHFLCNWNKGTWSTTDVPDCTERKHPTRMVLPSKLYYYNGDCSSAATQAQIKQNFITYMSTSKWKDQCLEVTKCKTENVKVECGTTTRRKRSLHPWSRASRVERSTDAGTAIISWKFVIGFAVDSNSTLESSRKIHDTALMNMAYSVESDMKAGKLNNIAPGFTLKDTSMFIDWTDFECKAGQVAKYATVSCHGCPTGTRYNDVTDDCVKCDIGTYQDLDSSTTCIPCPPGTTTITTGARNITYCKGICSAGSVSPTGVEPCAECLAGYYQPNNGSTSCIACPVDTSSNPGAISITDCGGFDVLLEGDTVLQTTKIDTNIGDFTLLLWFKVIKASDNGVLLSFSEEYLGDRLLLSLGTMLNVSFGGSDDFTMPLSTKWNHVAIVWTQDTQQISVYVDGTSLLSQNISSNSSFLLPYGTNMTLRVQSNNSIQFRALDILPFVMSSSNISQLAAQCSSIESDAIFNLKGIQTSISGIELVLPSTCDVFDDCESSPCGRHICHNLAGGFRCECRDGYTGATCSQAPEYCLQNSCLNGATCTYNSPSNYSCQCTEDFRGSRCEVPIVHGGWSAWNAWLECSVECGSGIKSRTRTCDNPPPDVYGKSCEGSNKNIDVCHRPPCPVCSADDIRLASHASINCSVVGTNKLQCHLFCNDGTIFLEEPMVYTCEEGMWSPGIHTKPCTKIVSPVTLEIANRMRYSHVKCNKLESDVFAYNVRNEVDCIKDGSCNYDIILPKCHANHRIRRNIIDDVIIEVRLWRDLPESELDITSLSQNNTVTGQLKVVSDILSELASSGNKLRHNVSLVVGNGDGNYVEPTSIEVTGSVICPVGSVTTYGMCVICPVGTAAVDNQCAKCSKGFYQDMAGQTSCKSCPVGYTTQYLETIDSTMCSGK</sequence>
<feature type="chain" id="PRO_5043001150" description="Sushi, von Willebrand factor type A, EGF and pentraxin domain-containing protein 1-like" evidence="5">
    <location>
        <begin position="23"/>
        <end position="1438"/>
    </location>
</feature>
<evidence type="ECO:0008006" key="11">
    <source>
        <dbReference type="Google" id="ProtNLM"/>
    </source>
</evidence>
<dbReference type="SMART" id="SM01411">
    <property type="entry name" value="Ephrin_rec_like"/>
    <property type="match status" value="3"/>
</dbReference>
<dbReference type="PROSITE" id="PS50923">
    <property type="entry name" value="SUSHI"/>
    <property type="match status" value="4"/>
</dbReference>
<dbReference type="InterPro" id="IPR043555">
    <property type="entry name" value="SRPX-like"/>
</dbReference>
<dbReference type="Pfam" id="PF13385">
    <property type="entry name" value="Laminin_G_3"/>
    <property type="match status" value="1"/>
</dbReference>
<evidence type="ECO:0000256" key="2">
    <source>
        <dbReference type="ARBA" id="ARBA00023157"/>
    </source>
</evidence>
<dbReference type="PROSITE" id="PS00010">
    <property type="entry name" value="ASX_HYDROXYL"/>
    <property type="match status" value="1"/>
</dbReference>
<dbReference type="PROSITE" id="PS51257">
    <property type="entry name" value="PROKAR_LIPOPROTEIN"/>
    <property type="match status" value="1"/>
</dbReference>
<feature type="disulfide bond" evidence="4">
    <location>
        <begin position="327"/>
        <end position="354"/>
    </location>
</feature>
<dbReference type="EMBL" id="JAZGQO010000001">
    <property type="protein sequence ID" value="KAK6195621.1"/>
    <property type="molecule type" value="Genomic_DNA"/>
</dbReference>
<dbReference type="Gene3D" id="2.60.120.200">
    <property type="match status" value="1"/>
</dbReference>
<feature type="domain" description="Sushi" evidence="8">
    <location>
        <begin position="297"/>
        <end position="356"/>
    </location>
</feature>
<dbReference type="InterPro" id="IPR001881">
    <property type="entry name" value="EGF-like_Ca-bd_dom"/>
</dbReference>
<dbReference type="InterPro" id="IPR000436">
    <property type="entry name" value="Sushi_SCR_CCP_dom"/>
</dbReference>
<dbReference type="Gene3D" id="2.10.25.10">
    <property type="entry name" value="Laminin"/>
    <property type="match status" value="2"/>
</dbReference>
<dbReference type="InterPro" id="IPR011641">
    <property type="entry name" value="Tyr-kin_ephrin_A/B_rcpt-like"/>
</dbReference>
<dbReference type="SUPFAM" id="SSF57196">
    <property type="entry name" value="EGF/Laminin"/>
    <property type="match status" value="2"/>
</dbReference>
<dbReference type="Gene3D" id="2.20.100.10">
    <property type="entry name" value="Thrombospondin type-1 (TSP1) repeat"/>
    <property type="match status" value="1"/>
</dbReference>
<evidence type="ECO:0000313" key="9">
    <source>
        <dbReference type="EMBL" id="KAK6195621.1"/>
    </source>
</evidence>
<dbReference type="InterPro" id="IPR003410">
    <property type="entry name" value="HYR_dom"/>
</dbReference>
<feature type="domain" description="HYR" evidence="7">
    <location>
        <begin position="355"/>
        <end position="439"/>
    </location>
</feature>
<dbReference type="InterPro" id="IPR035976">
    <property type="entry name" value="Sushi/SCR/CCP_sf"/>
</dbReference>
<feature type="disulfide bond" evidence="3">
    <location>
        <begin position="1098"/>
        <end position="1107"/>
    </location>
</feature>
<reference evidence="9 10" key="1">
    <citation type="submission" date="2024-01" db="EMBL/GenBank/DDBJ databases">
        <title>The genome of the rayed Mediterranean limpet Patella caerulea (Linnaeus, 1758).</title>
        <authorList>
            <person name="Anh-Thu Weber A."/>
            <person name="Halstead-Nussloch G."/>
        </authorList>
    </citation>
    <scope>NUCLEOTIDE SEQUENCE [LARGE SCALE GENOMIC DNA]</scope>
    <source>
        <strain evidence="9">AATW-2023a</strain>
        <tissue evidence="9">Whole specimen</tissue>
    </source>
</reference>
<keyword evidence="5" id="KW-0732">Signal</keyword>
<dbReference type="SMART" id="SM00181">
    <property type="entry name" value="EGF"/>
    <property type="match status" value="3"/>
</dbReference>
<dbReference type="GO" id="GO:0005509">
    <property type="term" value="F:calcium ion binding"/>
    <property type="evidence" value="ECO:0007669"/>
    <property type="project" value="InterPro"/>
</dbReference>
<dbReference type="Gene3D" id="2.10.50.10">
    <property type="entry name" value="Tumor Necrosis Factor Receptor, subunit A, domain 2"/>
    <property type="match status" value="2"/>
</dbReference>
<evidence type="ECO:0000259" key="6">
    <source>
        <dbReference type="PROSITE" id="PS50026"/>
    </source>
</evidence>
<dbReference type="PROSITE" id="PS50026">
    <property type="entry name" value="EGF_3"/>
    <property type="match status" value="2"/>
</dbReference>
<dbReference type="Pfam" id="PF00090">
    <property type="entry name" value="TSP_1"/>
    <property type="match status" value="1"/>
</dbReference>
<accession>A0AAN8KGD2</accession>
<evidence type="ECO:0000259" key="8">
    <source>
        <dbReference type="PROSITE" id="PS50923"/>
    </source>
</evidence>
<dbReference type="FunFam" id="2.10.50.10:FF:000018">
    <property type="entry name" value="Sushi, von Willebrand factor type A, EGF and pentraxin domain-containing 1"/>
    <property type="match status" value="1"/>
</dbReference>
<keyword evidence="2 3" id="KW-1015">Disulfide bond</keyword>
<dbReference type="PANTHER" id="PTHR46343:SF2">
    <property type="entry name" value="SUSHI_VON WILLEBRAND FACTOR TYPE A_EGF_PENTRAXIN DOMAIN-CONTAINING 1"/>
    <property type="match status" value="1"/>
</dbReference>
<feature type="domain" description="Sushi" evidence="8">
    <location>
        <begin position="440"/>
        <end position="507"/>
    </location>
</feature>
<proteinExistence type="predicted"/>
<gene>
    <name evidence="9" type="ORF">SNE40_001009</name>
</gene>
<dbReference type="Pfam" id="PF07699">
    <property type="entry name" value="Ephrin_rec_like"/>
    <property type="match status" value="3"/>
</dbReference>
<dbReference type="PROSITE" id="PS01186">
    <property type="entry name" value="EGF_2"/>
    <property type="match status" value="1"/>
</dbReference>
<comment type="caution">
    <text evidence="9">The sequence shown here is derived from an EMBL/GenBank/DDBJ whole genome shotgun (WGS) entry which is preliminary data.</text>
</comment>
<name>A0AAN8KGD2_PATCE</name>
<feature type="domain" description="EGF-like" evidence="6">
    <location>
        <begin position="1034"/>
        <end position="1069"/>
    </location>
</feature>
<dbReference type="InterPro" id="IPR000152">
    <property type="entry name" value="EGF-type_Asp/Asn_hydroxyl_site"/>
</dbReference>
<dbReference type="SUPFAM" id="SSF57184">
    <property type="entry name" value="Growth factor receptor domain"/>
    <property type="match status" value="1"/>
</dbReference>
<dbReference type="PROSITE" id="PS00022">
    <property type="entry name" value="EGF_1"/>
    <property type="match status" value="2"/>
</dbReference>
<dbReference type="FunFam" id="2.20.100.10:FF:000007">
    <property type="entry name" value="Thrombospondin 1"/>
    <property type="match status" value="1"/>
</dbReference>
<feature type="disulfide bond" evidence="4">
    <location>
        <begin position="267"/>
        <end position="294"/>
    </location>
</feature>
<feature type="disulfide bond" evidence="3">
    <location>
        <begin position="1038"/>
        <end position="1048"/>
    </location>
</feature>
<protein>
    <recommendedName>
        <fullName evidence="11">Sushi, von Willebrand factor type A, EGF and pentraxin domain-containing protein 1-like</fullName>
    </recommendedName>
</protein>
<feature type="domain" description="EGF-like" evidence="6">
    <location>
        <begin position="1071"/>
        <end position="1108"/>
    </location>
</feature>
<dbReference type="InterPro" id="IPR013320">
    <property type="entry name" value="ConA-like_dom_sf"/>
</dbReference>
<evidence type="ECO:0000259" key="7">
    <source>
        <dbReference type="PROSITE" id="PS50825"/>
    </source>
</evidence>
<evidence type="ECO:0000256" key="5">
    <source>
        <dbReference type="SAM" id="SignalP"/>
    </source>
</evidence>
<dbReference type="Proteomes" id="UP001347796">
    <property type="component" value="Unassembled WGS sequence"/>
</dbReference>
<dbReference type="Pfam" id="PF02494">
    <property type="entry name" value="HYR"/>
    <property type="match status" value="2"/>
</dbReference>
<feature type="domain" description="HYR" evidence="7">
    <location>
        <begin position="151"/>
        <end position="238"/>
    </location>
</feature>
<keyword evidence="4" id="KW-0768">Sushi</keyword>
<dbReference type="InterPro" id="IPR009030">
    <property type="entry name" value="Growth_fac_rcpt_cys_sf"/>
</dbReference>
<feature type="domain" description="Sushi" evidence="8">
    <location>
        <begin position="237"/>
        <end position="296"/>
    </location>
</feature>
<comment type="caution">
    <text evidence="3">Lacks conserved residue(s) required for the propagation of feature annotation.</text>
</comment>
<dbReference type="CDD" id="cd00033">
    <property type="entry name" value="CCP"/>
    <property type="match status" value="3"/>
</dbReference>
<evidence type="ECO:0000313" key="10">
    <source>
        <dbReference type="Proteomes" id="UP001347796"/>
    </source>
</evidence>
<feature type="domain" description="Sushi" evidence="8">
    <location>
        <begin position="508"/>
        <end position="571"/>
    </location>
</feature>
<dbReference type="CDD" id="cd00054">
    <property type="entry name" value="EGF_CA"/>
    <property type="match status" value="2"/>
</dbReference>
<evidence type="ECO:0000256" key="3">
    <source>
        <dbReference type="PROSITE-ProRule" id="PRU00076"/>
    </source>
</evidence>
<feature type="signal peptide" evidence="5">
    <location>
        <begin position="1"/>
        <end position="22"/>
    </location>
</feature>
<evidence type="ECO:0000256" key="1">
    <source>
        <dbReference type="ARBA" id="ARBA00022737"/>
    </source>
</evidence>
<dbReference type="SMART" id="SM00209">
    <property type="entry name" value="TSP1"/>
    <property type="match status" value="1"/>
</dbReference>
<keyword evidence="10" id="KW-1185">Reference proteome</keyword>
<dbReference type="InterPro" id="IPR000884">
    <property type="entry name" value="TSP1_rpt"/>
</dbReference>
<keyword evidence="3" id="KW-0245">EGF-like domain</keyword>
<feature type="disulfide bond" evidence="3">
    <location>
        <begin position="1059"/>
        <end position="1068"/>
    </location>
</feature>
<dbReference type="Pfam" id="PF00084">
    <property type="entry name" value="Sushi"/>
    <property type="match status" value="3"/>
</dbReference>
<dbReference type="SMART" id="SM00179">
    <property type="entry name" value="EGF_CA"/>
    <property type="match status" value="2"/>
</dbReference>
<dbReference type="SUPFAM" id="SSF49899">
    <property type="entry name" value="Concanavalin A-like lectins/glucanases"/>
    <property type="match status" value="1"/>
</dbReference>
<evidence type="ECO:0000256" key="4">
    <source>
        <dbReference type="PROSITE-ProRule" id="PRU00302"/>
    </source>
</evidence>